<dbReference type="EMBL" id="LZEY01000059">
    <property type="protein sequence ID" value="OBU03187.1"/>
    <property type="molecule type" value="Genomic_DNA"/>
</dbReference>
<dbReference type="InterPro" id="IPR036411">
    <property type="entry name" value="TorD-like_sf"/>
</dbReference>
<dbReference type="SUPFAM" id="SSF89155">
    <property type="entry name" value="TorD-like"/>
    <property type="match status" value="1"/>
</dbReference>
<dbReference type="RefSeq" id="WP_067405887.1">
    <property type="nucleotide sequence ID" value="NZ_LZEY01000059.1"/>
</dbReference>
<dbReference type="PANTHER" id="PTHR34227">
    <property type="entry name" value="CHAPERONE PROTEIN YCDY"/>
    <property type="match status" value="1"/>
</dbReference>
<dbReference type="InterPro" id="IPR026269">
    <property type="entry name" value="DmsD-type"/>
</dbReference>
<evidence type="ECO:0000313" key="4">
    <source>
        <dbReference type="Proteomes" id="UP000092377"/>
    </source>
</evidence>
<dbReference type="Pfam" id="PF02613">
    <property type="entry name" value="Nitrate_red_del"/>
    <property type="match status" value="1"/>
</dbReference>
<comment type="similarity">
    <text evidence="2">Belongs to the TorD/DmsD family. DmsD subfamily.</text>
</comment>
<evidence type="ECO:0000313" key="3">
    <source>
        <dbReference type="EMBL" id="OBU03187.1"/>
    </source>
</evidence>
<keyword evidence="1 2" id="KW-0143">Chaperone</keyword>
<dbReference type="PANTHER" id="PTHR34227:SF6">
    <property type="entry name" value="TAT PROOFREADING CHAPERONE DMSD"/>
    <property type="match status" value="1"/>
</dbReference>
<accession>A0A1B8H281</accession>
<dbReference type="AlphaFoldDB" id="A0A1B8H281"/>
<proteinExistence type="inferred from homology"/>
<dbReference type="NCBIfam" id="NF008632">
    <property type="entry name" value="PRK11621.1"/>
    <property type="match status" value="1"/>
</dbReference>
<protein>
    <recommendedName>
        <fullName evidence="2">Tat proofreading chaperone DmsD</fullName>
    </recommendedName>
    <alternativeName>
        <fullName evidence="2">DMSO reductase maturation protein</fullName>
    </alternativeName>
    <alternativeName>
        <fullName evidence="2">Twin-arginine leader-binding protein DmsD</fullName>
    </alternativeName>
</protein>
<evidence type="ECO:0000256" key="2">
    <source>
        <dbReference type="HAMAP-Rule" id="MF_00940"/>
    </source>
</evidence>
<dbReference type="Gene3D" id="1.10.3480.10">
    <property type="entry name" value="TorD-like"/>
    <property type="match status" value="1"/>
</dbReference>
<dbReference type="Proteomes" id="UP000092377">
    <property type="component" value="Unassembled WGS sequence"/>
</dbReference>
<dbReference type="OrthoDB" id="3174863at2"/>
<comment type="caution">
    <text evidence="3">The sequence shown here is derived from an EMBL/GenBank/DDBJ whole genome shotgun (WGS) entry which is preliminary data.</text>
</comment>
<gene>
    <name evidence="2" type="primary">dmsD</name>
    <name evidence="3" type="ORF">AYY18_11040</name>
</gene>
<dbReference type="InterPro" id="IPR020945">
    <property type="entry name" value="DMSO/NO3_reduct_chaperone"/>
</dbReference>
<organism evidence="3 4">
    <name type="scientific">Morganella psychrotolerans</name>
    <dbReference type="NCBI Taxonomy" id="368603"/>
    <lineage>
        <taxon>Bacteria</taxon>
        <taxon>Pseudomonadati</taxon>
        <taxon>Pseudomonadota</taxon>
        <taxon>Gammaproteobacteria</taxon>
        <taxon>Enterobacterales</taxon>
        <taxon>Morganellaceae</taxon>
        <taxon>Morganella</taxon>
    </lineage>
</organism>
<dbReference type="HAMAP" id="MF_00940">
    <property type="entry name" value="DmsD_chaperone"/>
    <property type="match status" value="1"/>
</dbReference>
<evidence type="ECO:0000256" key="1">
    <source>
        <dbReference type="ARBA" id="ARBA00023186"/>
    </source>
</evidence>
<dbReference type="PIRSF" id="PIRSF004690">
    <property type="entry name" value="DmsD"/>
    <property type="match status" value="1"/>
</dbReference>
<dbReference type="InterPro" id="IPR050289">
    <property type="entry name" value="TorD/DmsD_chaperones"/>
</dbReference>
<reference evidence="4" key="1">
    <citation type="submission" date="2016-06" db="EMBL/GenBank/DDBJ databases">
        <authorList>
            <person name="Butler K."/>
        </authorList>
    </citation>
    <scope>NUCLEOTIDE SEQUENCE [LARGE SCALE GENOMIC DNA]</scope>
    <source>
        <strain evidence="4">GCSL-Mp20</strain>
    </source>
</reference>
<keyword evidence="4" id="KW-1185">Reference proteome</keyword>
<name>A0A1B8H281_9GAMM</name>
<comment type="function">
    <text evidence="2">Required for biogenesis/assembly of DMSO reductase, but not for the interaction of the DmsA signal peptide with the Tat system. May be part of a chaperone cascade complex that facilitates a folding-maturation pathway for the substrate protein.</text>
</comment>
<dbReference type="GO" id="GO:0005048">
    <property type="term" value="F:signal sequence binding"/>
    <property type="evidence" value="ECO:0007669"/>
    <property type="project" value="InterPro"/>
</dbReference>
<dbReference type="InterPro" id="IPR028611">
    <property type="entry name" value="DmsD_chaperone"/>
</dbReference>
<sequence length="203" mass="22579">MSQQAVSDIALTARILGAAFYYPPEETGQITELLSSGDWMAEWPYGTDAQKQAAADKLHTATAGGETHTQAYQRLFIGPQALPASPWGSVWLDKEQVLFGESTVALRQWMRDHNVDIVLTQNEPEDHIGLLLMMVAWTAENNPEAVNALLAEHLLPWARYYLAKMQETCASPYYEGLSALTALTLNAWQETRLIIPAEKTIFA</sequence>